<evidence type="ECO:0000313" key="3">
    <source>
        <dbReference type="Proteomes" id="UP001595914"/>
    </source>
</evidence>
<sequence length="61" mass="6607">MVDGVHCILIPEVALALTEQRRGWFAQMLSPARHSIAGMRKRSAERQSSWSPVSGTVAAAS</sequence>
<gene>
    <name evidence="2" type="ORF">ACFO6S_16535</name>
</gene>
<dbReference type="RefSeq" id="WP_378418816.1">
    <property type="nucleotide sequence ID" value="NZ_JBHSFO010000010.1"/>
</dbReference>
<evidence type="ECO:0000256" key="1">
    <source>
        <dbReference type="SAM" id="MobiDB-lite"/>
    </source>
</evidence>
<name>A0ABV9FVR5_9NOCA</name>
<protein>
    <submittedName>
        <fullName evidence="2">Uncharacterized protein</fullName>
    </submittedName>
</protein>
<reference evidence="3" key="1">
    <citation type="journal article" date="2019" name="Int. J. Syst. Evol. Microbiol.">
        <title>The Global Catalogue of Microorganisms (GCM) 10K type strain sequencing project: providing services to taxonomists for standard genome sequencing and annotation.</title>
        <authorList>
            <consortium name="The Broad Institute Genomics Platform"/>
            <consortium name="The Broad Institute Genome Sequencing Center for Infectious Disease"/>
            <person name="Wu L."/>
            <person name="Ma J."/>
        </authorList>
    </citation>
    <scope>NUCLEOTIDE SEQUENCE [LARGE SCALE GENOMIC DNA]</scope>
    <source>
        <strain evidence="3">CCUG 54520</strain>
    </source>
</reference>
<accession>A0ABV9FVR5</accession>
<dbReference type="EMBL" id="JBHSFO010000010">
    <property type="protein sequence ID" value="MFC4605308.1"/>
    <property type="molecule type" value="Genomic_DNA"/>
</dbReference>
<keyword evidence="3" id="KW-1185">Reference proteome</keyword>
<organism evidence="2 3">
    <name type="scientific">Rhodococcus kronopolitis</name>
    <dbReference type="NCBI Taxonomy" id="1460226"/>
    <lineage>
        <taxon>Bacteria</taxon>
        <taxon>Bacillati</taxon>
        <taxon>Actinomycetota</taxon>
        <taxon>Actinomycetes</taxon>
        <taxon>Mycobacteriales</taxon>
        <taxon>Nocardiaceae</taxon>
        <taxon>Rhodococcus</taxon>
    </lineage>
</organism>
<proteinExistence type="predicted"/>
<feature type="region of interest" description="Disordered" evidence="1">
    <location>
        <begin position="38"/>
        <end position="61"/>
    </location>
</feature>
<evidence type="ECO:0000313" key="2">
    <source>
        <dbReference type="EMBL" id="MFC4605308.1"/>
    </source>
</evidence>
<comment type="caution">
    <text evidence="2">The sequence shown here is derived from an EMBL/GenBank/DDBJ whole genome shotgun (WGS) entry which is preliminary data.</text>
</comment>
<dbReference type="Proteomes" id="UP001595914">
    <property type="component" value="Unassembled WGS sequence"/>
</dbReference>